<organism evidence="2 3">
    <name type="scientific">Botryosphaeria dothidea</name>
    <dbReference type="NCBI Taxonomy" id="55169"/>
    <lineage>
        <taxon>Eukaryota</taxon>
        <taxon>Fungi</taxon>
        <taxon>Dikarya</taxon>
        <taxon>Ascomycota</taxon>
        <taxon>Pezizomycotina</taxon>
        <taxon>Dothideomycetes</taxon>
        <taxon>Dothideomycetes incertae sedis</taxon>
        <taxon>Botryosphaeriales</taxon>
        <taxon>Botryosphaeriaceae</taxon>
        <taxon>Botryosphaeria</taxon>
    </lineage>
</organism>
<comment type="caution">
    <text evidence="2">The sequence shown here is derived from an EMBL/GenBank/DDBJ whole genome shotgun (WGS) entry which is preliminary data.</text>
</comment>
<dbReference type="InterPro" id="IPR004045">
    <property type="entry name" value="Glutathione_S-Trfase_N"/>
</dbReference>
<dbReference type="SUPFAM" id="SSF52833">
    <property type="entry name" value="Thioredoxin-like"/>
    <property type="match status" value="1"/>
</dbReference>
<accession>A0A8H4IYI4</accession>
<protein>
    <submittedName>
        <fullName evidence="2">Glutathione S-transferase</fullName>
    </submittedName>
</protein>
<evidence type="ECO:0000313" key="3">
    <source>
        <dbReference type="Proteomes" id="UP000572817"/>
    </source>
</evidence>
<reference evidence="2" key="1">
    <citation type="submission" date="2020-04" db="EMBL/GenBank/DDBJ databases">
        <title>Genome Assembly and Annotation of Botryosphaeria dothidea sdau 11-99, a Latent Pathogen of Apple Fruit Ring Rot in China.</title>
        <authorList>
            <person name="Yu C."/>
            <person name="Diao Y."/>
            <person name="Lu Q."/>
            <person name="Zhao J."/>
            <person name="Cui S."/>
            <person name="Peng C."/>
            <person name="He B."/>
            <person name="Liu H."/>
        </authorList>
    </citation>
    <scope>NUCLEOTIDE SEQUENCE [LARGE SCALE GENOMIC DNA]</scope>
    <source>
        <strain evidence="2">Sdau11-99</strain>
    </source>
</reference>
<proteinExistence type="predicted"/>
<dbReference type="EMBL" id="WWBZ02000022">
    <property type="protein sequence ID" value="KAF4307443.1"/>
    <property type="molecule type" value="Genomic_DNA"/>
</dbReference>
<dbReference type="Proteomes" id="UP000572817">
    <property type="component" value="Unassembled WGS sequence"/>
</dbReference>
<name>A0A8H4IYI4_9PEZI</name>
<dbReference type="PROSITE" id="PS50404">
    <property type="entry name" value="GST_NTER"/>
    <property type="match status" value="1"/>
</dbReference>
<dbReference type="InterPro" id="IPR036249">
    <property type="entry name" value="Thioredoxin-like_sf"/>
</dbReference>
<dbReference type="OrthoDB" id="249703at2759"/>
<dbReference type="AlphaFoldDB" id="A0A8H4IYI4"/>
<evidence type="ECO:0000313" key="2">
    <source>
        <dbReference type="EMBL" id="KAF4307443.1"/>
    </source>
</evidence>
<feature type="domain" description="GST N-terminal" evidence="1">
    <location>
        <begin position="1"/>
        <end position="92"/>
    </location>
</feature>
<keyword evidence="3" id="KW-1185">Reference proteome</keyword>
<dbReference type="Gene3D" id="3.40.30.10">
    <property type="entry name" value="Glutaredoxin"/>
    <property type="match status" value="1"/>
</dbReference>
<dbReference type="GO" id="GO:0016740">
    <property type="term" value="F:transferase activity"/>
    <property type="evidence" value="ECO:0007669"/>
    <property type="project" value="UniProtKB-KW"/>
</dbReference>
<sequence>MAYRLISATPSPYARKVRIVLLEKGIPFDLLTEVPWDSTTTKPRHKPLEKLPILLVPKTTATSSNDPDGFTATVFESHHILAYLEIKHPDIDARLLALEVEVIADGVYDACVLLFFEKQRAAPSDAWTARQRRKVYGGIA</sequence>
<dbReference type="Pfam" id="PF13409">
    <property type="entry name" value="GST_N_2"/>
    <property type="match status" value="1"/>
</dbReference>
<evidence type="ECO:0000259" key="1">
    <source>
        <dbReference type="PROSITE" id="PS50404"/>
    </source>
</evidence>
<dbReference type="Gene3D" id="1.20.1050.10">
    <property type="match status" value="1"/>
</dbReference>
<gene>
    <name evidence="2" type="ORF">GTA08_BOTSDO03729</name>
</gene>